<comment type="caution">
    <text evidence="6">The sequence shown here is derived from an EMBL/GenBank/DDBJ whole genome shotgun (WGS) entry which is preliminary data.</text>
</comment>
<evidence type="ECO:0000313" key="6">
    <source>
        <dbReference type="EMBL" id="RKN41738.1"/>
    </source>
</evidence>
<keyword evidence="7" id="KW-1185">Reference proteome</keyword>
<dbReference type="AlphaFoldDB" id="A0A3A9Z0D6"/>
<dbReference type="Gene3D" id="1.10.1660.10">
    <property type="match status" value="1"/>
</dbReference>
<dbReference type="RefSeq" id="WP_120679679.1">
    <property type="nucleotide sequence ID" value="NZ_RBAL01000007.1"/>
</dbReference>
<sequence>MRIGEAAAAAGLTTRAVRYYEERGLIAARRSPAGHREYDELDVRRLRALRELLSTGLTIADVRDLVAALESVPPGARPPGDPETPCALPALVVGRRLAELDARIERLTRLRDGLARRVSEPLRALARARGAREPSPRTP</sequence>
<name>A0A3A9Z0D6_9ACTN</name>
<keyword evidence="4" id="KW-0804">Transcription</keyword>
<dbReference type="SUPFAM" id="SSF46955">
    <property type="entry name" value="Putative DNA-binding domain"/>
    <property type="match status" value="1"/>
</dbReference>
<protein>
    <submittedName>
        <fullName evidence="6">MerR family transcriptional regulator</fullName>
    </submittedName>
</protein>
<organism evidence="6 7">
    <name type="scientific">Streptomyces hoynatensis</name>
    <dbReference type="NCBI Taxonomy" id="1141874"/>
    <lineage>
        <taxon>Bacteria</taxon>
        <taxon>Bacillati</taxon>
        <taxon>Actinomycetota</taxon>
        <taxon>Actinomycetes</taxon>
        <taxon>Kitasatosporales</taxon>
        <taxon>Streptomycetaceae</taxon>
        <taxon>Streptomyces</taxon>
    </lineage>
</organism>
<gene>
    <name evidence="6" type="ORF">D7294_14795</name>
</gene>
<dbReference type="GO" id="GO:0003677">
    <property type="term" value="F:DNA binding"/>
    <property type="evidence" value="ECO:0007669"/>
    <property type="project" value="UniProtKB-KW"/>
</dbReference>
<accession>A0A3A9Z0D6</accession>
<dbReference type="PROSITE" id="PS50937">
    <property type="entry name" value="HTH_MERR_2"/>
    <property type="match status" value="1"/>
</dbReference>
<keyword evidence="2" id="KW-0805">Transcription regulation</keyword>
<dbReference type="PRINTS" id="PR00040">
    <property type="entry name" value="HTHMERR"/>
</dbReference>
<evidence type="ECO:0000256" key="2">
    <source>
        <dbReference type="ARBA" id="ARBA00023015"/>
    </source>
</evidence>
<dbReference type="SMART" id="SM00422">
    <property type="entry name" value="HTH_MERR"/>
    <property type="match status" value="1"/>
</dbReference>
<proteinExistence type="predicted"/>
<dbReference type="PROSITE" id="PS00552">
    <property type="entry name" value="HTH_MERR_1"/>
    <property type="match status" value="1"/>
</dbReference>
<dbReference type="InterPro" id="IPR009061">
    <property type="entry name" value="DNA-bd_dom_put_sf"/>
</dbReference>
<dbReference type="GO" id="GO:0003700">
    <property type="term" value="F:DNA-binding transcription factor activity"/>
    <property type="evidence" value="ECO:0007669"/>
    <property type="project" value="InterPro"/>
</dbReference>
<feature type="domain" description="HTH merR-type" evidence="5">
    <location>
        <begin position="1"/>
        <end position="68"/>
    </location>
</feature>
<dbReference type="PANTHER" id="PTHR30204:SF69">
    <property type="entry name" value="MERR-FAMILY TRANSCRIPTIONAL REGULATOR"/>
    <property type="match status" value="1"/>
</dbReference>
<keyword evidence="1" id="KW-0678">Repressor</keyword>
<keyword evidence="3" id="KW-0238">DNA-binding</keyword>
<dbReference type="OrthoDB" id="3824912at2"/>
<evidence type="ECO:0000313" key="7">
    <source>
        <dbReference type="Proteomes" id="UP000272474"/>
    </source>
</evidence>
<evidence type="ECO:0000259" key="5">
    <source>
        <dbReference type="PROSITE" id="PS50937"/>
    </source>
</evidence>
<dbReference type="EMBL" id="RBAL01000007">
    <property type="protein sequence ID" value="RKN41738.1"/>
    <property type="molecule type" value="Genomic_DNA"/>
</dbReference>
<evidence type="ECO:0000256" key="3">
    <source>
        <dbReference type="ARBA" id="ARBA00023125"/>
    </source>
</evidence>
<dbReference type="InterPro" id="IPR000551">
    <property type="entry name" value="MerR-type_HTH_dom"/>
</dbReference>
<dbReference type="Proteomes" id="UP000272474">
    <property type="component" value="Unassembled WGS sequence"/>
</dbReference>
<dbReference type="InterPro" id="IPR047057">
    <property type="entry name" value="MerR_fam"/>
</dbReference>
<dbReference type="PANTHER" id="PTHR30204">
    <property type="entry name" value="REDOX-CYCLING DRUG-SENSING TRANSCRIPTIONAL ACTIVATOR SOXR"/>
    <property type="match status" value="1"/>
</dbReference>
<evidence type="ECO:0000256" key="4">
    <source>
        <dbReference type="ARBA" id="ARBA00023163"/>
    </source>
</evidence>
<reference evidence="6 7" key="1">
    <citation type="journal article" date="2014" name="Int. J. Syst. Evol. Microbiol.">
        <title>Streptomyces hoynatensis sp. nov., isolated from deep marine sediment.</title>
        <authorList>
            <person name="Veyisoglu A."/>
            <person name="Sahin N."/>
        </authorList>
    </citation>
    <scope>NUCLEOTIDE SEQUENCE [LARGE SCALE GENOMIC DNA]</scope>
    <source>
        <strain evidence="6 7">KCTC 29097</strain>
    </source>
</reference>
<evidence type="ECO:0000256" key="1">
    <source>
        <dbReference type="ARBA" id="ARBA00022491"/>
    </source>
</evidence>
<dbReference type="Pfam" id="PF13411">
    <property type="entry name" value="MerR_1"/>
    <property type="match status" value="1"/>
</dbReference>